<feature type="domain" description="N-acetyltransferase" evidence="1">
    <location>
        <begin position="31"/>
        <end position="196"/>
    </location>
</feature>
<dbReference type="CDD" id="cd04301">
    <property type="entry name" value="NAT_SF"/>
    <property type="match status" value="1"/>
</dbReference>
<organism evidence="2 3">
    <name type="scientific">Meiothermus hypogaeus</name>
    <dbReference type="NCBI Taxonomy" id="884155"/>
    <lineage>
        <taxon>Bacteria</taxon>
        <taxon>Thermotogati</taxon>
        <taxon>Deinococcota</taxon>
        <taxon>Deinococci</taxon>
        <taxon>Thermales</taxon>
        <taxon>Thermaceae</taxon>
        <taxon>Meiothermus</taxon>
    </lineage>
</organism>
<dbReference type="PROSITE" id="PS51186">
    <property type="entry name" value="GNAT"/>
    <property type="match status" value="1"/>
</dbReference>
<reference evidence="2 3" key="1">
    <citation type="submission" date="2018-08" db="EMBL/GenBank/DDBJ databases">
        <title>Meiothermus hypogaeus DSM 23238 genome sequencing project.</title>
        <authorList>
            <person name="Da Costa M.S."/>
            <person name="Albuquerque L."/>
            <person name="Raposo P."/>
            <person name="Froufe H.J.C."/>
            <person name="Barroso C.S."/>
            <person name="Egas C."/>
        </authorList>
    </citation>
    <scope>NUCLEOTIDE SEQUENCE [LARGE SCALE GENOMIC DNA]</scope>
    <source>
        <strain evidence="2 3">DSM 23238</strain>
    </source>
</reference>
<dbReference type="EMBL" id="QWKY01000004">
    <property type="protein sequence ID" value="RIH80601.1"/>
    <property type="molecule type" value="Genomic_DNA"/>
</dbReference>
<gene>
    <name evidence="2" type="ORF">Mhypo_00317</name>
</gene>
<evidence type="ECO:0000313" key="2">
    <source>
        <dbReference type="EMBL" id="RIH80601.1"/>
    </source>
</evidence>
<proteinExistence type="predicted"/>
<name>A0ABX9MRY4_9DEIN</name>
<dbReference type="Pfam" id="PF00583">
    <property type="entry name" value="Acetyltransf_1"/>
    <property type="match status" value="1"/>
</dbReference>
<evidence type="ECO:0000313" key="3">
    <source>
        <dbReference type="Proteomes" id="UP000265443"/>
    </source>
</evidence>
<sequence length="208" mass="23583">MRVAGHRAGILKAMSLLVDVLSGAEVAPFIPELARLRMAVFREWPYLYEGSLEYEEHYLAKFLGLPESTLVVVRDGERVVGASTALPLAQAEAEFQEPFVKAGLEPADWYYFGESVLEPAYRGQGLGVAFFRHREARALQLGYRQVTFCAVERPANHPLKPSNYVPLDAFWQRRGFSKRPDLVCQFAWQDLGQPRETPKPLVFWVKAL</sequence>
<accession>A0ABX9MRY4</accession>
<comment type="caution">
    <text evidence="2">The sequence shown here is derived from an EMBL/GenBank/DDBJ whole genome shotgun (WGS) entry which is preliminary data.</text>
</comment>
<dbReference type="InterPro" id="IPR016181">
    <property type="entry name" value="Acyl_CoA_acyltransferase"/>
</dbReference>
<dbReference type="InterPro" id="IPR000182">
    <property type="entry name" value="GNAT_dom"/>
</dbReference>
<dbReference type="SUPFAM" id="SSF55729">
    <property type="entry name" value="Acyl-CoA N-acyltransferases (Nat)"/>
    <property type="match status" value="1"/>
</dbReference>
<dbReference type="Gene3D" id="3.40.630.30">
    <property type="match status" value="1"/>
</dbReference>
<dbReference type="Proteomes" id="UP000265443">
    <property type="component" value="Unassembled WGS sequence"/>
</dbReference>
<evidence type="ECO:0000259" key="1">
    <source>
        <dbReference type="PROSITE" id="PS51186"/>
    </source>
</evidence>
<protein>
    <submittedName>
        <fullName evidence="2">Acetyltransferase (GNAT) family protein</fullName>
    </submittedName>
</protein>
<keyword evidence="3" id="KW-1185">Reference proteome</keyword>